<protein>
    <recommendedName>
        <fullName evidence="5">FAD-binding domain-containing protein</fullName>
    </recommendedName>
</protein>
<accession>A0AAD7TPV6</accession>
<evidence type="ECO:0000256" key="4">
    <source>
        <dbReference type="ARBA" id="ARBA00023033"/>
    </source>
</evidence>
<dbReference type="SUPFAM" id="SSF51905">
    <property type="entry name" value="FAD/NAD(P)-binding domain"/>
    <property type="match status" value="1"/>
</dbReference>
<dbReference type="Pfam" id="PF01494">
    <property type="entry name" value="FAD_binding_3"/>
    <property type="match status" value="1"/>
</dbReference>
<feature type="domain" description="FAD-binding" evidence="5">
    <location>
        <begin position="7"/>
        <end position="176"/>
    </location>
</feature>
<keyword evidence="3" id="KW-0560">Oxidoreductase</keyword>
<dbReference type="InterPro" id="IPR002938">
    <property type="entry name" value="FAD-bd"/>
</dbReference>
<organism evidence="6 7">
    <name type="scientific">Trametes cubensis</name>
    <dbReference type="NCBI Taxonomy" id="1111947"/>
    <lineage>
        <taxon>Eukaryota</taxon>
        <taxon>Fungi</taxon>
        <taxon>Dikarya</taxon>
        <taxon>Basidiomycota</taxon>
        <taxon>Agaricomycotina</taxon>
        <taxon>Agaricomycetes</taxon>
        <taxon>Polyporales</taxon>
        <taxon>Polyporaceae</taxon>
        <taxon>Trametes</taxon>
    </lineage>
</organism>
<dbReference type="PRINTS" id="PR00420">
    <property type="entry name" value="RNGMNOXGNASE"/>
</dbReference>
<sequence>MSSTPRIAIIGGGPSGLVLLVTLLKRGIPATLYEREASKDSRAHLGGMLDLAWESGQRAFRENGLEDEFIKNSRTGEAEEMRICGKDGVPLLVRKKETPVDNDLKHSRPEIDRRVIREVLLNAVPEDAVKWDHAFVSARPLDDGQYELTFANGVVTVVDLLVGADGANSRIRPLVSPATPLYIGINGAEISLPADAVASPENKDISDAVGQGSLYACQDGKSFCAQRNGSGRIRAYAWHRNTLDWVLPSDPKEAKKVLLDIYHDWAPWMRKFIEIADEKSIYPRPLFYLPPDLRWPHKAGGANFAMLDGLDLGLVLADAISKGLDKEAREAAIAEWEEKMQARVQPHAEMVVHGFDMWIGPGAPQSIVDAFKSMAEEA</sequence>
<evidence type="ECO:0000256" key="1">
    <source>
        <dbReference type="ARBA" id="ARBA00022630"/>
    </source>
</evidence>
<evidence type="ECO:0000256" key="3">
    <source>
        <dbReference type="ARBA" id="ARBA00023002"/>
    </source>
</evidence>
<evidence type="ECO:0000256" key="2">
    <source>
        <dbReference type="ARBA" id="ARBA00022827"/>
    </source>
</evidence>
<keyword evidence="1" id="KW-0285">Flavoprotein</keyword>
<dbReference type="GO" id="GO:0071949">
    <property type="term" value="F:FAD binding"/>
    <property type="evidence" value="ECO:0007669"/>
    <property type="project" value="InterPro"/>
</dbReference>
<proteinExistence type="predicted"/>
<keyword evidence="4" id="KW-0503">Monooxygenase</keyword>
<gene>
    <name evidence="6" type="ORF">ONZ51_g8270</name>
</gene>
<comment type="caution">
    <text evidence="6">The sequence shown here is derived from an EMBL/GenBank/DDBJ whole genome shotgun (WGS) entry which is preliminary data.</text>
</comment>
<dbReference type="Proteomes" id="UP001215151">
    <property type="component" value="Unassembled WGS sequence"/>
</dbReference>
<name>A0AAD7TPV6_9APHY</name>
<dbReference type="PANTHER" id="PTHR46972:SF1">
    <property type="entry name" value="FAD DEPENDENT OXIDOREDUCTASE DOMAIN-CONTAINING PROTEIN"/>
    <property type="match status" value="1"/>
</dbReference>
<evidence type="ECO:0000313" key="6">
    <source>
        <dbReference type="EMBL" id="KAJ8472820.1"/>
    </source>
</evidence>
<evidence type="ECO:0000259" key="5">
    <source>
        <dbReference type="Pfam" id="PF01494"/>
    </source>
</evidence>
<dbReference type="AlphaFoldDB" id="A0AAD7TPV6"/>
<dbReference type="EMBL" id="JAPEVG010000245">
    <property type="protein sequence ID" value="KAJ8472820.1"/>
    <property type="molecule type" value="Genomic_DNA"/>
</dbReference>
<dbReference type="PANTHER" id="PTHR46972">
    <property type="entry name" value="MONOOXYGENASE ASQM-RELATED"/>
    <property type="match status" value="1"/>
</dbReference>
<keyword evidence="2" id="KW-0274">FAD</keyword>
<dbReference type="GO" id="GO:0004497">
    <property type="term" value="F:monooxygenase activity"/>
    <property type="evidence" value="ECO:0007669"/>
    <property type="project" value="UniProtKB-KW"/>
</dbReference>
<dbReference type="Gene3D" id="3.50.50.60">
    <property type="entry name" value="FAD/NAD(P)-binding domain"/>
    <property type="match status" value="1"/>
</dbReference>
<reference evidence="6" key="1">
    <citation type="submission" date="2022-11" db="EMBL/GenBank/DDBJ databases">
        <title>Genome Sequence of Cubamyces cubensis.</title>
        <authorList>
            <person name="Buettner E."/>
        </authorList>
    </citation>
    <scope>NUCLEOTIDE SEQUENCE</scope>
    <source>
        <strain evidence="6">MPL-01</strain>
    </source>
</reference>
<evidence type="ECO:0000313" key="7">
    <source>
        <dbReference type="Proteomes" id="UP001215151"/>
    </source>
</evidence>
<keyword evidence="7" id="KW-1185">Reference proteome</keyword>
<dbReference type="InterPro" id="IPR036188">
    <property type="entry name" value="FAD/NAD-bd_sf"/>
</dbReference>